<gene>
    <name evidence="1" type="ORF">BDP27DRAFT_1494157</name>
</gene>
<accession>A0A9P5PDV4</accession>
<evidence type="ECO:0000313" key="2">
    <source>
        <dbReference type="Proteomes" id="UP000772434"/>
    </source>
</evidence>
<name>A0A9P5PDV4_9AGAR</name>
<dbReference type="Proteomes" id="UP000772434">
    <property type="component" value="Unassembled WGS sequence"/>
</dbReference>
<dbReference type="AlphaFoldDB" id="A0A9P5PDV4"/>
<reference evidence="1" key="1">
    <citation type="submission" date="2020-11" db="EMBL/GenBank/DDBJ databases">
        <authorList>
            <consortium name="DOE Joint Genome Institute"/>
            <person name="Ahrendt S."/>
            <person name="Riley R."/>
            <person name="Andreopoulos W."/>
            <person name="Labutti K."/>
            <person name="Pangilinan J."/>
            <person name="Ruiz-Duenas F.J."/>
            <person name="Barrasa J.M."/>
            <person name="Sanchez-Garcia M."/>
            <person name="Camarero S."/>
            <person name="Miyauchi S."/>
            <person name="Serrano A."/>
            <person name="Linde D."/>
            <person name="Babiker R."/>
            <person name="Drula E."/>
            <person name="Ayuso-Fernandez I."/>
            <person name="Pacheco R."/>
            <person name="Padilla G."/>
            <person name="Ferreira P."/>
            <person name="Barriuso J."/>
            <person name="Kellner H."/>
            <person name="Castanera R."/>
            <person name="Alfaro M."/>
            <person name="Ramirez L."/>
            <person name="Pisabarro A.G."/>
            <person name="Kuo A."/>
            <person name="Tritt A."/>
            <person name="Lipzen A."/>
            <person name="He G."/>
            <person name="Yan M."/>
            <person name="Ng V."/>
            <person name="Cullen D."/>
            <person name="Martin F."/>
            <person name="Rosso M.-N."/>
            <person name="Henrissat B."/>
            <person name="Hibbett D."/>
            <person name="Martinez A.T."/>
            <person name="Grigoriev I.V."/>
        </authorList>
    </citation>
    <scope>NUCLEOTIDE SEQUENCE</scope>
    <source>
        <strain evidence="1">AH 40177</strain>
    </source>
</reference>
<dbReference type="OrthoDB" id="107110at2759"/>
<comment type="caution">
    <text evidence="1">The sequence shown here is derived from an EMBL/GenBank/DDBJ whole genome shotgun (WGS) entry which is preliminary data.</text>
</comment>
<dbReference type="EMBL" id="JADNRY010000250">
    <property type="protein sequence ID" value="KAF9060295.1"/>
    <property type="molecule type" value="Genomic_DNA"/>
</dbReference>
<organism evidence="1 2">
    <name type="scientific">Rhodocollybia butyracea</name>
    <dbReference type="NCBI Taxonomy" id="206335"/>
    <lineage>
        <taxon>Eukaryota</taxon>
        <taxon>Fungi</taxon>
        <taxon>Dikarya</taxon>
        <taxon>Basidiomycota</taxon>
        <taxon>Agaricomycotina</taxon>
        <taxon>Agaricomycetes</taxon>
        <taxon>Agaricomycetidae</taxon>
        <taxon>Agaricales</taxon>
        <taxon>Marasmiineae</taxon>
        <taxon>Omphalotaceae</taxon>
        <taxon>Rhodocollybia</taxon>
    </lineage>
</organism>
<keyword evidence="2" id="KW-1185">Reference proteome</keyword>
<sequence length="203" mass="23197">MSDLKFMANFGRLLFWTPFKALGSHSEGTILRFARAKLVHSNLFTNKPTTDGDFTKTAQLAVLDSHLRLDYSNRTHPTAELENTKQMVAKLMRLAFSVPEHCNSLFCLWLFDFRGRNDSDHTLGQIRDRYLNTEAMAAAYMRVKGRDGSFIDAQNFFADNPEADWTSTALPQEKLLPYISLVTDLGVLPSIPGYDHTRDEFRR</sequence>
<protein>
    <submittedName>
        <fullName evidence="1">Uncharacterized protein</fullName>
    </submittedName>
</protein>
<evidence type="ECO:0000313" key="1">
    <source>
        <dbReference type="EMBL" id="KAF9060295.1"/>
    </source>
</evidence>
<proteinExistence type="predicted"/>